<evidence type="ECO:0000256" key="1">
    <source>
        <dbReference type="SAM" id="MobiDB-lite"/>
    </source>
</evidence>
<gene>
    <name evidence="2" type="ORF">A3770_12p67620</name>
</gene>
<name>A0A5B8MXP8_9CHLO</name>
<keyword evidence="3" id="KW-1185">Reference proteome</keyword>
<feature type="compositionally biased region" description="Polar residues" evidence="1">
    <location>
        <begin position="187"/>
        <end position="199"/>
    </location>
</feature>
<sequence length="225" mass="25129">MKEEALVLKAEDVTSMARNNRKTKAKILKLCHICEDNEIAHIIFSVFRARLSDGIRNGHHLSTIKTLWLMDTLAKHGHHNMVEFIAAALPYLQGVAQYYATHSDTVDTEAFYPVMQKACELADFLQSREAAESPRRAEETKIDEAVDKYLESVENVLSDIQTKLIQKVHRDGRASDAELVSPPDTPRTPTMNTGYTLNDTFGTPGSTPGLTPTNSFTSLLRPTRS</sequence>
<evidence type="ECO:0000313" key="3">
    <source>
        <dbReference type="Proteomes" id="UP000316726"/>
    </source>
</evidence>
<organism evidence="2 3">
    <name type="scientific">Chloropicon primus</name>
    <dbReference type="NCBI Taxonomy" id="1764295"/>
    <lineage>
        <taxon>Eukaryota</taxon>
        <taxon>Viridiplantae</taxon>
        <taxon>Chlorophyta</taxon>
        <taxon>Chloropicophyceae</taxon>
        <taxon>Chloropicales</taxon>
        <taxon>Chloropicaceae</taxon>
        <taxon>Chloropicon</taxon>
    </lineage>
</organism>
<dbReference type="SUPFAM" id="SSF48464">
    <property type="entry name" value="ENTH/VHS domain"/>
    <property type="match status" value="1"/>
</dbReference>
<evidence type="ECO:0000313" key="2">
    <source>
        <dbReference type="EMBL" id="QDZ24244.1"/>
    </source>
</evidence>
<dbReference type="EMBL" id="CP031045">
    <property type="protein sequence ID" value="QDZ24244.1"/>
    <property type="molecule type" value="Genomic_DNA"/>
</dbReference>
<dbReference type="Proteomes" id="UP000316726">
    <property type="component" value="Chromosome 12"/>
</dbReference>
<dbReference type="AlphaFoldDB" id="A0A5B8MXP8"/>
<feature type="compositionally biased region" description="Low complexity" evidence="1">
    <location>
        <begin position="200"/>
        <end position="213"/>
    </location>
</feature>
<dbReference type="Gene3D" id="1.25.40.90">
    <property type="match status" value="1"/>
</dbReference>
<dbReference type="InterPro" id="IPR008942">
    <property type="entry name" value="ENTH_VHS"/>
</dbReference>
<accession>A0A5B8MXP8</accession>
<reference evidence="2 3" key="1">
    <citation type="submission" date="2018-07" db="EMBL/GenBank/DDBJ databases">
        <title>The complete nuclear genome of the prasinophyte Chloropicon primus (CCMP1205).</title>
        <authorList>
            <person name="Pombert J.-F."/>
            <person name="Otis C."/>
            <person name="Turmel M."/>
            <person name="Lemieux C."/>
        </authorList>
    </citation>
    <scope>NUCLEOTIDE SEQUENCE [LARGE SCALE GENOMIC DNA]</scope>
    <source>
        <strain evidence="2 3">CCMP1205</strain>
    </source>
</reference>
<protein>
    <submittedName>
        <fullName evidence="2">Uncharacterized protein</fullName>
    </submittedName>
</protein>
<feature type="compositionally biased region" description="Polar residues" evidence="1">
    <location>
        <begin position="214"/>
        <end position="225"/>
    </location>
</feature>
<feature type="region of interest" description="Disordered" evidence="1">
    <location>
        <begin position="172"/>
        <end position="225"/>
    </location>
</feature>
<proteinExistence type="predicted"/>